<protein>
    <submittedName>
        <fullName evidence="1">Uncharacterized protein</fullName>
    </submittedName>
</protein>
<reference evidence="1 2" key="2">
    <citation type="submission" date="2009-03" db="EMBL/GenBank/DDBJ databases">
        <title>Draft genome sequence of Coprococcus comes (ATCC 27758).</title>
        <authorList>
            <person name="Sudarsanam P."/>
            <person name="Ley R."/>
            <person name="Guruge J."/>
            <person name="Turnbaugh P.J."/>
            <person name="Mahowald M."/>
            <person name="Liep D."/>
            <person name="Gordon J."/>
        </authorList>
    </citation>
    <scope>NUCLEOTIDE SEQUENCE [LARGE SCALE GENOMIC DNA]</scope>
    <source>
        <strain evidence="1 2">ATCC 27758</strain>
    </source>
</reference>
<gene>
    <name evidence="1" type="ORF">COPCOM_02703</name>
</gene>
<accession>C0BA71</accession>
<name>C0BA71_9FIRM</name>
<dbReference type="Proteomes" id="UP000003793">
    <property type="component" value="Unassembled WGS sequence"/>
</dbReference>
<reference evidence="1 2" key="1">
    <citation type="submission" date="2009-02" db="EMBL/GenBank/DDBJ databases">
        <authorList>
            <person name="Fulton L."/>
            <person name="Clifton S."/>
            <person name="Fulton B."/>
            <person name="Xu J."/>
            <person name="Minx P."/>
            <person name="Pepin K.H."/>
            <person name="Johnson M."/>
            <person name="Bhonagiri V."/>
            <person name="Nash W.E."/>
            <person name="Mardis E.R."/>
            <person name="Wilson R.K."/>
        </authorList>
    </citation>
    <scope>NUCLEOTIDE SEQUENCE [LARGE SCALE GENOMIC DNA]</scope>
    <source>
        <strain evidence="1 2">ATCC 27758</strain>
    </source>
</reference>
<evidence type="ECO:0000313" key="2">
    <source>
        <dbReference type="Proteomes" id="UP000003793"/>
    </source>
</evidence>
<dbReference type="HOGENOM" id="CLU_3250044_0_0_9"/>
<organism evidence="1 2">
    <name type="scientific">Coprococcus comes ATCC 27758</name>
    <dbReference type="NCBI Taxonomy" id="470146"/>
    <lineage>
        <taxon>Bacteria</taxon>
        <taxon>Bacillati</taxon>
        <taxon>Bacillota</taxon>
        <taxon>Clostridia</taxon>
        <taxon>Lachnospirales</taxon>
        <taxon>Lachnospiraceae</taxon>
        <taxon>Coprococcus</taxon>
    </lineage>
</organism>
<dbReference type="EMBL" id="ABVR01000041">
    <property type="protein sequence ID" value="EEG89713.1"/>
    <property type="molecule type" value="Genomic_DNA"/>
</dbReference>
<sequence>MSENEIDSLEIVVEAEANRANRALSGLEKESIKLLRHWKNSW</sequence>
<evidence type="ECO:0000313" key="1">
    <source>
        <dbReference type="EMBL" id="EEG89713.1"/>
    </source>
</evidence>
<proteinExistence type="predicted"/>
<comment type="caution">
    <text evidence="1">The sequence shown here is derived from an EMBL/GenBank/DDBJ whole genome shotgun (WGS) entry which is preliminary data.</text>
</comment>
<dbReference type="AlphaFoldDB" id="C0BA71"/>